<evidence type="ECO:0000256" key="3">
    <source>
        <dbReference type="ARBA" id="ARBA00023098"/>
    </source>
</evidence>
<dbReference type="InterPro" id="IPR029058">
    <property type="entry name" value="AB_hydrolase_fold"/>
</dbReference>
<dbReference type="PIRSF" id="PIRSF031982">
    <property type="entry name" value="UCP031982_abhydr"/>
    <property type="match status" value="1"/>
</dbReference>
<evidence type="ECO:0000256" key="2">
    <source>
        <dbReference type="ARBA" id="ARBA00022963"/>
    </source>
</evidence>
<keyword evidence="6" id="KW-1185">Reference proteome</keyword>
<dbReference type="PANTHER" id="PTHR10272:SF0">
    <property type="entry name" value="PLATELET-ACTIVATING FACTOR ACETYLHYDROLASE"/>
    <property type="match status" value="1"/>
</dbReference>
<dbReference type="InterPro" id="IPR016986">
    <property type="entry name" value="UCP031982_abhydr"/>
</dbReference>
<name>A0A135ID87_9GAMM</name>
<dbReference type="SUPFAM" id="SSF53474">
    <property type="entry name" value="alpha/beta-Hydrolases"/>
    <property type="match status" value="1"/>
</dbReference>
<keyword evidence="5" id="KW-0449">Lipoprotein</keyword>
<evidence type="ECO:0000313" key="6">
    <source>
        <dbReference type="Proteomes" id="UP000070529"/>
    </source>
</evidence>
<accession>A0A135ID87</accession>
<organism evidence="5 6">
    <name type="scientific">Enterovibrio coralii</name>
    <dbReference type="NCBI Taxonomy" id="294935"/>
    <lineage>
        <taxon>Bacteria</taxon>
        <taxon>Pseudomonadati</taxon>
        <taxon>Pseudomonadota</taxon>
        <taxon>Gammaproteobacteria</taxon>
        <taxon>Vibrionales</taxon>
        <taxon>Vibrionaceae</taxon>
        <taxon>Enterovibrio</taxon>
    </lineage>
</organism>
<gene>
    <name evidence="5" type="ORF">ATN88_07240</name>
</gene>
<evidence type="ECO:0000256" key="1">
    <source>
        <dbReference type="ARBA" id="ARBA00022801"/>
    </source>
</evidence>
<dbReference type="Pfam" id="PF12740">
    <property type="entry name" value="PETase"/>
    <property type="match status" value="1"/>
</dbReference>
<reference evidence="5 6" key="1">
    <citation type="submission" date="2015-11" db="EMBL/GenBank/DDBJ databases">
        <title>Genomic Taxonomy of the Vibrionaceae.</title>
        <authorList>
            <person name="Gomez-Gil B."/>
            <person name="Enciso-Ibarra J."/>
        </authorList>
    </citation>
    <scope>NUCLEOTIDE SEQUENCE [LARGE SCALE GENOMIC DNA]</scope>
    <source>
        <strain evidence="5 6">CAIM 912</strain>
    </source>
</reference>
<dbReference type="GO" id="GO:0016042">
    <property type="term" value="P:lipid catabolic process"/>
    <property type="evidence" value="ECO:0007669"/>
    <property type="project" value="UniProtKB-KW"/>
</dbReference>
<evidence type="ECO:0000313" key="5">
    <source>
        <dbReference type="EMBL" id="KXF83431.1"/>
    </source>
</evidence>
<dbReference type="STRING" id="294935.ATN88_07240"/>
<dbReference type="EMBL" id="LNTY01000006">
    <property type="protein sequence ID" value="KXF83431.1"/>
    <property type="molecule type" value="Genomic_DNA"/>
</dbReference>
<feature type="domain" description="PET hydrolase/cutinase-like" evidence="4">
    <location>
        <begin position="79"/>
        <end position="171"/>
    </location>
</feature>
<dbReference type="RefSeq" id="WP_067411843.1">
    <property type="nucleotide sequence ID" value="NZ_LNTY01000006.1"/>
</dbReference>
<dbReference type="AlphaFoldDB" id="A0A135ID87"/>
<dbReference type="Proteomes" id="UP000070529">
    <property type="component" value="Unassembled WGS sequence"/>
</dbReference>
<keyword evidence="2" id="KW-0442">Lipid degradation</keyword>
<dbReference type="OrthoDB" id="192696at2"/>
<comment type="caution">
    <text evidence="5">The sequence shown here is derived from an EMBL/GenBank/DDBJ whole genome shotgun (WGS) entry which is preliminary data.</text>
</comment>
<keyword evidence="1" id="KW-0378">Hydrolase</keyword>
<dbReference type="Gene3D" id="3.40.50.1820">
    <property type="entry name" value="alpha/beta hydrolase"/>
    <property type="match status" value="1"/>
</dbReference>
<evidence type="ECO:0000259" key="4">
    <source>
        <dbReference type="Pfam" id="PF12740"/>
    </source>
</evidence>
<protein>
    <submittedName>
        <fullName evidence="5">Lipoprotein signal peptide</fullName>
    </submittedName>
</protein>
<dbReference type="PANTHER" id="PTHR10272">
    <property type="entry name" value="PLATELET-ACTIVATING FACTOR ACETYLHYDROLASE"/>
    <property type="match status" value="1"/>
</dbReference>
<proteinExistence type="predicted"/>
<dbReference type="InterPro" id="IPR041127">
    <property type="entry name" value="PET_hydrolase/cutinase-like"/>
</dbReference>
<keyword evidence="3" id="KW-0443">Lipid metabolism</keyword>
<sequence length="339" mass="37771">MKQLIAVFIFVFFSINTAIGQSIGFEQIVLRDVAERPLSVSIWYPTKQKMPLTRIGENIVFVGTDVVKNAPVLTSRSPLIVLSHGYRGSWRNLNWLAHEFARLGYVVAAPDHPGTTTFDTAEEKAAQWWQRPSDLSRVITYMLEESDWRDALDDSEVSAIGHSLGGWSVLQLVGAQFNRATFKAECLRYPNPRVCGLSDELGLTAKQPNEPLSSKVFDSRVKRAVSLDLGMARSFSISSLNAIEKPVLVLAAGIDIGDLPQAQESGYIAEHLALQNRRYKVYEAATHFSFMQLCKPGAVERLNEEVPGDGIICTDGKETSREVLHKQIFSDVVRFIKSQ</sequence>
<dbReference type="GO" id="GO:0003847">
    <property type="term" value="F:1-alkyl-2-acetylglycerophosphocholine esterase activity"/>
    <property type="evidence" value="ECO:0007669"/>
    <property type="project" value="TreeGrafter"/>
</dbReference>